<proteinExistence type="predicted"/>
<reference evidence="1 2" key="1">
    <citation type="submission" date="2023-03" db="EMBL/GenBank/DDBJ databases">
        <title>WGS of Methanotrichaceae archaeon Mx.</title>
        <authorList>
            <person name="Sorokin D.Y."/>
            <person name="Merkel A.Y."/>
        </authorList>
    </citation>
    <scope>NUCLEOTIDE SEQUENCE [LARGE SCALE GENOMIC DNA]</scope>
    <source>
        <strain evidence="1 2">Mx</strain>
    </source>
</reference>
<name>A0ABT5XAD8_9EURY</name>
<protein>
    <submittedName>
        <fullName evidence="1">Uncharacterized protein</fullName>
    </submittedName>
</protein>
<comment type="caution">
    <text evidence="1">The sequence shown here is derived from an EMBL/GenBank/DDBJ whole genome shotgun (WGS) entry which is preliminary data.</text>
</comment>
<gene>
    <name evidence="1" type="ORF">P0O15_10885</name>
</gene>
<evidence type="ECO:0000313" key="2">
    <source>
        <dbReference type="Proteomes" id="UP001220010"/>
    </source>
</evidence>
<sequence>MAGRSEITVNELSGAFKNHETADTIDKTNDHVIPDAWQYRRLLLSFELTAATADDSITIKAGDGEPAFRRSLGDLVFEAEGGDPGAERVVVGPIESARYLQSDGSILIDVAGDTIAGTIDAYALP</sequence>
<dbReference type="RefSeq" id="WP_316967390.1">
    <property type="nucleotide sequence ID" value="NZ_JARFPK010000054.1"/>
</dbReference>
<keyword evidence="2" id="KW-1185">Reference proteome</keyword>
<organism evidence="1 2">
    <name type="scientific">Candidatus Methanocrinis natronophilus</name>
    <dbReference type="NCBI Taxonomy" id="3033396"/>
    <lineage>
        <taxon>Archaea</taxon>
        <taxon>Methanobacteriati</taxon>
        <taxon>Methanobacteriota</taxon>
        <taxon>Stenosarchaea group</taxon>
        <taxon>Methanomicrobia</taxon>
        <taxon>Methanotrichales</taxon>
        <taxon>Methanotrichaceae</taxon>
        <taxon>Methanocrinis</taxon>
    </lineage>
</organism>
<dbReference type="Proteomes" id="UP001220010">
    <property type="component" value="Unassembled WGS sequence"/>
</dbReference>
<dbReference type="EMBL" id="JARFPK010000054">
    <property type="protein sequence ID" value="MDF0591663.1"/>
    <property type="molecule type" value="Genomic_DNA"/>
</dbReference>
<evidence type="ECO:0000313" key="1">
    <source>
        <dbReference type="EMBL" id="MDF0591663.1"/>
    </source>
</evidence>
<accession>A0ABT5XAD8</accession>